<keyword evidence="2" id="KW-0732">Signal</keyword>
<dbReference type="InterPro" id="IPR036582">
    <property type="entry name" value="Mao_N_sf"/>
</dbReference>
<reference evidence="4 5" key="1">
    <citation type="submission" date="2017-03" db="EMBL/GenBank/DDBJ databases">
        <title>Genome sequence of Clostridium hungatei DSM 14427.</title>
        <authorList>
            <person name="Poehlein A."/>
            <person name="Daniel R."/>
        </authorList>
    </citation>
    <scope>NUCLEOTIDE SEQUENCE [LARGE SCALE GENOMIC DNA]</scope>
    <source>
        <strain evidence="4 5">DSM 14427</strain>
    </source>
</reference>
<feature type="chain" id="PRO_5012008342" evidence="2">
    <location>
        <begin position="32"/>
        <end position="593"/>
    </location>
</feature>
<dbReference type="RefSeq" id="WP_080065887.1">
    <property type="nucleotide sequence ID" value="NZ_MZGX01000026.1"/>
</dbReference>
<organism evidence="4 5">
    <name type="scientific">Ruminiclostridium hungatei</name>
    <name type="common">Clostridium hungatei</name>
    <dbReference type="NCBI Taxonomy" id="48256"/>
    <lineage>
        <taxon>Bacteria</taxon>
        <taxon>Bacillati</taxon>
        <taxon>Bacillota</taxon>
        <taxon>Clostridia</taxon>
        <taxon>Eubacteriales</taxon>
        <taxon>Oscillospiraceae</taxon>
        <taxon>Ruminiclostridium</taxon>
    </lineage>
</organism>
<protein>
    <submittedName>
        <fullName evidence="4">Endo-1,4-beta-xylanase A</fullName>
        <ecNumber evidence="4">3.2.1.8</ecNumber>
    </submittedName>
</protein>
<dbReference type="PROSITE" id="PS51272">
    <property type="entry name" value="SLH"/>
    <property type="match status" value="3"/>
</dbReference>
<proteinExistence type="predicted"/>
<sequence length="593" mass="63964">MQKKHLNRFTKAIAAAVLSAGIFAGALPAQAASVRDLSKASSYAREAVQWMAGNGVISGDQYGYFNPAKKISRAELVTIIVKALNLDTSNLPKTPTFSDVPASHWAYKYVEAATREGIVSGTGNGKFGANSMSTREQVTVMLLNSLSLSGEAVLSGQGIEGLSVFSDEASMSDWAKASIQFAISNNIMSGTGSNTFSPAGKATKEQIAVILYNFLKNSEKINQSASLIRKPIIIFNGDILKLTEDPVVQNGEILAPAQAFVKMGAVVTVDEAKTGVVVKNITEDKNIYFSIGSSTAYVNYLGGGNPFTDPEAAGNAVTMAVTPVISGAEVLLPVKEVVSAMGMSLDRNTKTNLLSVKDNLSAANPALYNALKNMLDFKGEYKTTMSLTMTDTINREEIMGLEYTMEGANNGSDSTSLTKLKAYDPIYGEQKEEYQVVKIGRQLYSKDMETGVWSKITVEDALEQGIMYYDQEADKAETQKLLDSYGKMKITFAGTTVLNGEEVTKYQIKAGKEFMYDLVPSDLLGGLSLEELYNKGINMKIEAYVNNKGHLVKQTVKLTAGMEQDGFGLELVLTATAEFSKTGENINIANPME</sequence>
<accession>A0A1V4SFH6</accession>
<feature type="signal peptide" evidence="2">
    <location>
        <begin position="1"/>
        <end position="31"/>
    </location>
</feature>
<dbReference type="InterPro" id="IPR001119">
    <property type="entry name" value="SLH_dom"/>
</dbReference>
<dbReference type="InterPro" id="IPR012854">
    <property type="entry name" value="Cu_amine_oxidase-like_N"/>
</dbReference>
<dbReference type="STRING" id="48256.CLHUN_34610"/>
<dbReference type="Gene3D" id="2.50.20.20">
    <property type="match status" value="1"/>
</dbReference>
<dbReference type="OrthoDB" id="1706086at2"/>
<keyword evidence="4" id="KW-0119">Carbohydrate metabolism</keyword>
<dbReference type="AlphaFoldDB" id="A0A1V4SFH6"/>
<evidence type="ECO:0000313" key="5">
    <source>
        <dbReference type="Proteomes" id="UP000191554"/>
    </source>
</evidence>
<dbReference type="PANTHER" id="PTHR43308:SF1">
    <property type="entry name" value="OUTER MEMBRANE PROTEIN ALPHA"/>
    <property type="match status" value="1"/>
</dbReference>
<evidence type="ECO:0000259" key="3">
    <source>
        <dbReference type="PROSITE" id="PS51272"/>
    </source>
</evidence>
<feature type="domain" description="SLH" evidence="3">
    <location>
        <begin position="93"/>
        <end position="156"/>
    </location>
</feature>
<dbReference type="GO" id="GO:0045493">
    <property type="term" value="P:xylan catabolic process"/>
    <property type="evidence" value="ECO:0007669"/>
    <property type="project" value="UniProtKB-KW"/>
</dbReference>
<feature type="domain" description="SLH" evidence="3">
    <location>
        <begin position="31"/>
        <end position="92"/>
    </location>
</feature>
<dbReference type="InterPro" id="IPR051465">
    <property type="entry name" value="Cell_Envelope_Struct_Comp"/>
</dbReference>
<dbReference type="Pfam" id="PF00395">
    <property type="entry name" value="SLH"/>
    <property type="match status" value="3"/>
</dbReference>
<dbReference type="EC" id="3.2.1.8" evidence="4"/>
<dbReference type="Gene3D" id="3.30.457.10">
    <property type="entry name" value="Copper amine oxidase-like, N-terminal domain"/>
    <property type="match status" value="1"/>
</dbReference>
<dbReference type="Pfam" id="PF07833">
    <property type="entry name" value="Cu_amine_oxidN1"/>
    <property type="match status" value="1"/>
</dbReference>
<keyword evidence="5" id="KW-1185">Reference proteome</keyword>
<name>A0A1V4SFH6_RUMHU</name>
<feature type="domain" description="SLH" evidence="3">
    <location>
        <begin position="162"/>
        <end position="225"/>
    </location>
</feature>
<keyword evidence="4" id="KW-0378">Hydrolase</keyword>
<dbReference type="EMBL" id="MZGX01000026">
    <property type="protein sequence ID" value="OPX42639.1"/>
    <property type="molecule type" value="Genomic_DNA"/>
</dbReference>
<keyword evidence="4" id="KW-0624">Polysaccharide degradation</keyword>
<comment type="caution">
    <text evidence="4">The sequence shown here is derived from an EMBL/GenBank/DDBJ whole genome shotgun (WGS) entry which is preliminary data.</text>
</comment>
<keyword evidence="4" id="KW-0326">Glycosidase</keyword>
<keyword evidence="4" id="KW-0858">Xylan degradation</keyword>
<dbReference type="GO" id="GO:0031176">
    <property type="term" value="F:endo-1,4-beta-xylanase activity"/>
    <property type="evidence" value="ECO:0007669"/>
    <property type="project" value="UniProtKB-EC"/>
</dbReference>
<dbReference type="PANTHER" id="PTHR43308">
    <property type="entry name" value="OUTER MEMBRANE PROTEIN ALPHA-RELATED"/>
    <property type="match status" value="1"/>
</dbReference>
<dbReference type="Proteomes" id="UP000191554">
    <property type="component" value="Unassembled WGS sequence"/>
</dbReference>
<evidence type="ECO:0000313" key="4">
    <source>
        <dbReference type="EMBL" id="OPX42639.1"/>
    </source>
</evidence>
<gene>
    <name evidence="4" type="primary">xynA1_11</name>
    <name evidence="4" type="ORF">CLHUN_34610</name>
</gene>
<keyword evidence="1" id="KW-0677">Repeat</keyword>
<evidence type="ECO:0000256" key="2">
    <source>
        <dbReference type="SAM" id="SignalP"/>
    </source>
</evidence>
<evidence type="ECO:0000256" key="1">
    <source>
        <dbReference type="ARBA" id="ARBA00022737"/>
    </source>
</evidence>